<evidence type="ECO:0000313" key="2">
    <source>
        <dbReference type="Proteomes" id="UP001289645"/>
    </source>
</evidence>
<evidence type="ECO:0000313" key="1">
    <source>
        <dbReference type="EMBL" id="MDZ5084318.1"/>
    </source>
</evidence>
<keyword evidence="1" id="KW-0808">Transferase</keyword>
<organism evidence="1 2">
    <name type="scientific">Mycolicibacterium parafortuitum</name>
    <name type="common">Mycobacterium parafortuitum</name>
    <dbReference type="NCBI Taxonomy" id="39692"/>
    <lineage>
        <taxon>Bacteria</taxon>
        <taxon>Bacillati</taxon>
        <taxon>Actinomycetota</taxon>
        <taxon>Actinomycetes</taxon>
        <taxon>Mycobacteriales</taxon>
        <taxon>Mycobacteriaceae</taxon>
        <taxon>Mycolicibacterium</taxon>
    </lineage>
</organism>
<dbReference type="EMBL" id="JAOXLN010000002">
    <property type="protein sequence ID" value="MDZ5084318.1"/>
    <property type="molecule type" value="Genomic_DNA"/>
</dbReference>
<reference evidence="1 2" key="1">
    <citation type="journal article" date="2021" name="Chemosphere">
        <title>Bioballs carrying a syntrophic Rhodococcus and Mycolicibacterium consortium for simultaneous sorption and biodegradation of fuel oil in contaminated freshwater.</title>
        <authorList>
            <person name="Naloka K."/>
            <person name="Polrit D."/>
            <person name="Muangchinda C."/>
            <person name="Thoetkiattikul H."/>
            <person name="Pinyakong O."/>
        </authorList>
    </citation>
    <scope>NUCLEOTIDE SEQUENCE [LARGE SCALE GENOMIC DNA]</scope>
    <source>
        <strain evidence="1 2">J101</strain>
    </source>
</reference>
<gene>
    <name evidence="1" type="ORF">OHX15_02875</name>
</gene>
<accession>A0ACC6MBJ1</accession>
<sequence>MTEPAISPSVRALESLLETATGALSPLMRLYRPYVRGLQNLPADGRFLLVGNHTQNSSEVLLIPYYVRSHIGTRVRPLADRQFGRMRGLQADLVTAYGAVVGTPDAAHRLMDQDETILVFPGGAREIAKYKGEEYMLSWQNRDGFARIAIEHGYPIVTAALVGGDDVYTSMVSRDSRLGRASRWLSHRLSGRSDMGIPLVRGIGPTLVPRPQRMYLSFGPPIATTHTEGEADDRWTAAVKGRVQRQLEAELADLQQIRSADPFRQLNPLSWPAALTP</sequence>
<comment type="caution">
    <text evidence="1">The sequence shown here is derived from an EMBL/GenBank/DDBJ whole genome shotgun (WGS) entry which is preliminary data.</text>
</comment>
<proteinExistence type="predicted"/>
<keyword evidence="2" id="KW-1185">Reference proteome</keyword>
<name>A0ACC6MBJ1_MYCPF</name>
<dbReference type="Proteomes" id="UP001289645">
    <property type="component" value="Unassembled WGS sequence"/>
</dbReference>
<keyword evidence="1" id="KW-0012">Acyltransferase</keyword>
<protein>
    <submittedName>
        <fullName evidence="1">Acyltransferase family protein</fullName>
    </submittedName>
</protein>